<dbReference type="EMBL" id="CVRL01000033">
    <property type="protein sequence ID" value="CRL11600.1"/>
    <property type="molecule type" value="Genomic_DNA"/>
</dbReference>
<feature type="chain" id="PRO_5005217629" description="ATP-dependent transcriptional regulator" evidence="1">
    <location>
        <begin position="31"/>
        <end position="466"/>
    </location>
</feature>
<organism evidence="2 3">
    <name type="scientific">Phaeobacter italicus</name>
    <dbReference type="NCBI Taxonomy" id="481446"/>
    <lineage>
        <taxon>Bacteria</taxon>
        <taxon>Pseudomonadati</taxon>
        <taxon>Pseudomonadota</taxon>
        <taxon>Alphaproteobacteria</taxon>
        <taxon>Rhodobacterales</taxon>
        <taxon>Roseobacteraceae</taxon>
        <taxon>Phaeobacter</taxon>
    </lineage>
</organism>
<evidence type="ECO:0000313" key="2">
    <source>
        <dbReference type="EMBL" id="CRL11600.1"/>
    </source>
</evidence>
<proteinExistence type="predicted"/>
<dbReference type="RefSeq" id="WP_050673619.1">
    <property type="nucleotide sequence ID" value="NZ_CVRL01000033.1"/>
</dbReference>
<feature type="signal peptide" evidence="1">
    <location>
        <begin position="1"/>
        <end position="30"/>
    </location>
</feature>
<keyword evidence="1" id="KW-0732">Signal</keyword>
<reference evidence="3" key="1">
    <citation type="submission" date="2015-05" db="EMBL/GenBank/DDBJ databases">
        <authorList>
            <person name="Rodrigo-Torres Lidia"/>
            <person name="Arahal R.David."/>
        </authorList>
    </citation>
    <scope>NUCLEOTIDE SEQUENCE [LARGE SCALE GENOMIC DNA]</scope>
    <source>
        <strain evidence="3">CECT 7321</strain>
    </source>
</reference>
<evidence type="ECO:0008006" key="4">
    <source>
        <dbReference type="Google" id="ProtNLM"/>
    </source>
</evidence>
<dbReference type="STRING" id="481446.NIT7645_00865"/>
<keyword evidence="3" id="KW-1185">Reference proteome</keyword>
<dbReference type="AlphaFoldDB" id="A0A0H5DIM9"/>
<dbReference type="InterPro" id="IPR021323">
    <property type="entry name" value="DUF2927"/>
</dbReference>
<evidence type="ECO:0000313" key="3">
    <source>
        <dbReference type="Proteomes" id="UP000043764"/>
    </source>
</evidence>
<accession>A0A0H5DIM9</accession>
<sequence>MPATCTTPAPRHALHRGLAALALCCAMAVAGCAPQGGTPPDRARRDLAPLAPAKSFARAHPVAPARANADIARDFLDLHFRLESGTELAVFSRFEGPITLRVTGRPSAGLMRDLEALIARLRREAGLRISLTTTKDANITIEAVSRKAIRQASPRAACFVVPNVTSLKEFRRNKRRPATNWANLRQRTRLAIFVPNDVSAQETRDCLHEEIAQAIGPLNDLYRLSDSVFNDDNVHTVLTGFDMLILRATYAPELRTGMRRAEVAARLPAILARMNPAGHNRAARPLPATPRSWIRATEGALSPGVSREARLAAAHRGAAIARDLGWQDHRRAFNHYILGRILQREDPVLAQRHFETALSYLQGSHDSPILRARIATRMAAFDITRGAGRQALARITPSLPVAARSENAVLLSTLMLLQAEALDLEGQTDAARAVRLDSEGWARYGFGSDWAVRGAMREIAALAPPR</sequence>
<name>A0A0H5DIM9_9RHOB</name>
<gene>
    <name evidence="2" type="ORF">NIT7321_02468</name>
</gene>
<evidence type="ECO:0000256" key="1">
    <source>
        <dbReference type="SAM" id="SignalP"/>
    </source>
</evidence>
<dbReference type="Pfam" id="PF11150">
    <property type="entry name" value="DUF2927"/>
    <property type="match status" value="1"/>
</dbReference>
<dbReference type="Proteomes" id="UP000043764">
    <property type="component" value="Unassembled WGS sequence"/>
</dbReference>
<protein>
    <recommendedName>
        <fullName evidence="4">ATP-dependent transcriptional regulator</fullName>
    </recommendedName>
</protein>